<dbReference type="Proteomes" id="UP001155027">
    <property type="component" value="Unassembled WGS sequence"/>
</dbReference>
<accession>A0A840EB42</accession>
<evidence type="ECO:0000313" key="7">
    <source>
        <dbReference type="EMBL" id="MCS4157089.1"/>
    </source>
</evidence>
<feature type="transmembrane region" description="Helical" evidence="1">
    <location>
        <begin position="6"/>
        <end position="29"/>
    </location>
</feature>
<gene>
    <name evidence="6" type="ORF">GGP45_001637</name>
    <name evidence="3" type="ORF">GGP61_000823</name>
    <name evidence="2" type="ORF">GGP71_000903</name>
    <name evidence="4" type="ORF">GGP82_002148</name>
    <name evidence="5" type="ORF">GGP83_000654</name>
    <name evidence="7" type="ORF">GGP99_001043</name>
</gene>
<name>A0A840EB42_9BACT</name>
<dbReference type="RefSeq" id="WP_011404425.1">
    <property type="nucleotide sequence ID" value="NZ_CALTRV010000011.1"/>
</dbReference>
<dbReference type="EMBL" id="JANUAE010000002">
    <property type="protein sequence ID" value="MCS3709228.1"/>
    <property type="molecule type" value="Genomic_DNA"/>
</dbReference>
<dbReference type="GeneID" id="83728599"/>
<evidence type="ECO:0000313" key="8">
    <source>
        <dbReference type="Proteomes" id="UP001155027"/>
    </source>
</evidence>
<keyword evidence="1" id="KW-1133">Transmembrane helix</keyword>
<dbReference type="Proteomes" id="UP001155034">
    <property type="component" value="Unassembled WGS sequence"/>
</dbReference>
<dbReference type="AlphaFoldDB" id="A0A840EB42"/>
<proteinExistence type="predicted"/>
<feature type="transmembrane region" description="Helical" evidence="1">
    <location>
        <begin position="41"/>
        <end position="60"/>
    </location>
</feature>
<evidence type="ECO:0000313" key="2">
    <source>
        <dbReference type="EMBL" id="MCS3676996.1"/>
    </source>
</evidence>
<organism evidence="2 8">
    <name type="scientific">Salinibacter ruber</name>
    <dbReference type="NCBI Taxonomy" id="146919"/>
    <lineage>
        <taxon>Bacteria</taxon>
        <taxon>Pseudomonadati</taxon>
        <taxon>Rhodothermota</taxon>
        <taxon>Rhodothermia</taxon>
        <taxon>Rhodothermales</taxon>
        <taxon>Salinibacteraceae</taxon>
        <taxon>Salinibacter</taxon>
    </lineage>
</organism>
<evidence type="ECO:0000313" key="5">
    <source>
        <dbReference type="EMBL" id="MCS3950720.1"/>
    </source>
</evidence>
<keyword evidence="1" id="KW-0472">Membrane</keyword>
<evidence type="ECO:0000313" key="3">
    <source>
        <dbReference type="EMBL" id="MCS3709228.1"/>
    </source>
</evidence>
<feature type="transmembrane region" description="Helical" evidence="1">
    <location>
        <begin position="66"/>
        <end position="87"/>
    </location>
</feature>
<dbReference type="EMBL" id="JANUBB010000002">
    <property type="protein sequence ID" value="MCS3950720.1"/>
    <property type="molecule type" value="Genomic_DNA"/>
</dbReference>
<dbReference type="EMBL" id="JANUAU010000002">
    <property type="protein sequence ID" value="MCS3676996.1"/>
    <property type="molecule type" value="Genomic_DNA"/>
</dbReference>
<dbReference type="Proteomes" id="UP001155057">
    <property type="component" value="Unassembled WGS sequence"/>
</dbReference>
<evidence type="ECO:0000313" key="6">
    <source>
        <dbReference type="EMBL" id="MCS4121295.1"/>
    </source>
</evidence>
<dbReference type="Proteomes" id="UP001155110">
    <property type="component" value="Unassembled WGS sequence"/>
</dbReference>
<sequence>MSQNAILPIAIWAAIALAGLSLLGMGIFGLRSLVYGKVQPLSIAIIAIPGVLIAVLGATMQTWVQAGIYTLVVMFGLAALSLLLTGLRKLFMM</sequence>
<reference evidence="2" key="1">
    <citation type="submission" date="2022-08" db="EMBL/GenBank/DDBJ databases">
        <title>Genomic Encyclopedia of Type Strains, Phase V (KMG-V): Genome sequencing to study the core and pangenomes of soil and plant-associated prokaryotes.</title>
        <authorList>
            <person name="Whitman W."/>
        </authorList>
    </citation>
    <scope>NUCLEOTIDE SEQUENCE</scope>
    <source>
        <strain evidence="2">0</strain>
        <strain evidence="4">SP2016B</strain>
        <strain evidence="5">SP2017</strain>
        <strain evidence="7">SP3002</strain>
        <strain evidence="6">SP3026</strain>
        <strain evidence="3">SP3049</strain>
    </source>
</reference>
<keyword evidence="1" id="KW-0812">Transmembrane</keyword>
<dbReference type="EMBL" id="JANUBL010000002">
    <property type="protein sequence ID" value="MCS4121295.1"/>
    <property type="molecule type" value="Genomic_DNA"/>
</dbReference>
<comment type="caution">
    <text evidence="2">The sequence shown here is derived from an EMBL/GenBank/DDBJ whole genome shotgun (WGS) entry which is preliminary data.</text>
</comment>
<protein>
    <submittedName>
        <fullName evidence="2">Uncharacterized protein</fullName>
    </submittedName>
</protein>
<dbReference type="Proteomes" id="UP001155144">
    <property type="component" value="Unassembled WGS sequence"/>
</dbReference>
<evidence type="ECO:0000256" key="1">
    <source>
        <dbReference type="SAM" id="Phobius"/>
    </source>
</evidence>
<evidence type="ECO:0000313" key="4">
    <source>
        <dbReference type="EMBL" id="MCS3865590.1"/>
    </source>
</evidence>
<dbReference type="EMBL" id="JANTYZ010000005">
    <property type="protein sequence ID" value="MCS3865590.1"/>
    <property type="molecule type" value="Genomic_DNA"/>
</dbReference>
<dbReference type="Proteomes" id="UP001155010">
    <property type="component" value="Unassembled WGS sequence"/>
</dbReference>
<dbReference type="EMBL" id="JANTZM010000004">
    <property type="protein sequence ID" value="MCS4157089.1"/>
    <property type="molecule type" value="Genomic_DNA"/>
</dbReference>